<evidence type="ECO:0000256" key="1">
    <source>
        <dbReference type="ARBA" id="ARBA00022729"/>
    </source>
</evidence>
<dbReference type="PANTHER" id="PTHR21666">
    <property type="entry name" value="PEPTIDASE-RELATED"/>
    <property type="match status" value="1"/>
</dbReference>
<comment type="caution">
    <text evidence="3">The sequence shown here is derived from an EMBL/GenBank/DDBJ whole genome shotgun (WGS) entry which is preliminary data.</text>
</comment>
<feature type="domain" description="M23ase beta-sheet core" evidence="2">
    <location>
        <begin position="1"/>
        <end position="69"/>
    </location>
</feature>
<dbReference type="SUPFAM" id="SSF51261">
    <property type="entry name" value="Duplicated hybrid motif"/>
    <property type="match status" value="1"/>
</dbReference>
<keyword evidence="3" id="KW-0378">Hydrolase</keyword>
<dbReference type="RefSeq" id="WP_176237499.1">
    <property type="nucleotide sequence ID" value="NZ_BLRU01000592.1"/>
</dbReference>
<evidence type="ECO:0000259" key="2">
    <source>
        <dbReference type="Pfam" id="PF01551"/>
    </source>
</evidence>
<feature type="non-terminal residue" evidence="3">
    <location>
        <position position="1"/>
    </location>
</feature>
<dbReference type="Pfam" id="PF01551">
    <property type="entry name" value="Peptidase_M23"/>
    <property type="match status" value="1"/>
</dbReference>
<dbReference type="Proteomes" id="UP000574717">
    <property type="component" value="Unassembled WGS sequence"/>
</dbReference>
<dbReference type="InterPro" id="IPR016047">
    <property type="entry name" value="M23ase_b-sheet_dom"/>
</dbReference>
<protein>
    <submittedName>
        <fullName evidence="3">Murein hydrolase activator</fullName>
    </submittedName>
</protein>
<accession>A0A6V8NN02</accession>
<dbReference type="GO" id="GO:0004222">
    <property type="term" value="F:metalloendopeptidase activity"/>
    <property type="evidence" value="ECO:0007669"/>
    <property type="project" value="TreeGrafter"/>
</dbReference>
<keyword evidence="1" id="KW-0732">Signal</keyword>
<name>A0A6V8NN02_9ACTN</name>
<gene>
    <name evidence="3" type="ORF">HKBW3S03_02164</name>
</gene>
<reference evidence="3 4" key="1">
    <citation type="journal article" date="2020" name="Front. Microbiol.">
        <title>Single-cell genomics of novel Actinobacteria with the Wood-Ljungdahl pathway discovered in a serpentinizing system.</title>
        <authorList>
            <person name="Merino N."/>
            <person name="Kawai M."/>
            <person name="Boyd E.S."/>
            <person name="Colman D.R."/>
            <person name="McGlynn S.E."/>
            <person name="Nealson K.H."/>
            <person name="Kurokawa K."/>
            <person name="Hongoh Y."/>
        </authorList>
    </citation>
    <scope>NUCLEOTIDE SEQUENCE [LARGE SCALE GENOMIC DNA]</scope>
    <source>
        <strain evidence="3 4">S03</strain>
    </source>
</reference>
<evidence type="ECO:0000313" key="3">
    <source>
        <dbReference type="EMBL" id="GFP20661.1"/>
    </source>
</evidence>
<dbReference type="Gene3D" id="2.70.70.10">
    <property type="entry name" value="Glucose Permease (Domain IIA)"/>
    <property type="match status" value="1"/>
</dbReference>
<dbReference type="InterPro" id="IPR050570">
    <property type="entry name" value="Cell_wall_metabolism_enzyme"/>
</dbReference>
<sequence length="73" mass="7571">GWGGGYGNHIVIYHGGGISTLYSHNSRNAVSVGQKVEAGQIIGYVGATGNATGPHLHFEVRVNGSPVNPLPYL</sequence>
<evidence type="ECO:0000313" key="4">
    <source>
        <dbReference type="Proteomes" id="UP000574717"/>
    </source>
</evidence>
<dbReference type="AlphaFoldDB" id="A0A6V8NN02"/>
<dbReference type="InterPro" id="IPR011055">
    <property type="entry name" value="Dup_hybrid_motif"/>
</dbReference>
<dbReference type="EMBL" id="BLRU01000592">
    <property type="protein sequence ID" value="GFP20661.1"/>
    <property type="molecule type" value="Genomic_DNA"/>
</dbReference>
<organism evidence="3 4">
    <name type="scientific">Candidatus Hakubella thermalkaliphila</name>
    <dbReference type="NCBI Taxonomy" id="2754717"/>
    <lineage>
        <taxon>Bacteria</taxon>
        <taxon>Bacillati</taxon>
        <taxon>Actinomycetota</taxon>
        <taxon>Actinomycetota incertae sedis</taxon>
        <taxon>Candidatus Hakubellales</taxon>
        <taxon>Candidatus Hakubellaceae</taxon>
        <taxon>Candidatus Hakubella</taxon>
    </lineage>
</organism>
<dbReference type="CDD" id="cd12797">
    <property type="entry name" value="M23_peptidase"/>
    <property type="match status" value="1"/>
</dbReference>
<proteinExistence type="predicted"/>
<dbReference type="PANTHER" id="PTHR21666:SF289">
    <property type="entry name" value="L-ALA--D-GLU ENDOPEPTIDASE"/>
    <property type="match status" value="1"/>
</dbReference>